<comment type="caution">
    <text evidence="3">The sequence shown here is derived from an EMBL/GenBank/DDBJ whole genome shotgun (WGS) entry which is preliminary data.</text>
</comment>
<feature type="compositionally biased region" description="Pro residues" evidence="1">
    <location>
        <begin position="415"/>
        <end position="427"/>
    </location>
</feature>
<evidence type="ECO:0000256" key="1">
    <source>
        <dbReference type="SAM" id="MobiDB-lite"/>
    </source>
</evidence>
<dbReference type="CDD" id="cd02642">
    <property type="entry name" value="R3H_encore_like"/>
    <property type="match status" value="1"/>
</dbReference>
<dbReference type="GO" id="GO:0003676">
    <property type="term" value="F:nucleic acid binding"/>
    <property type="evidence" value="ECO:0007669"/>
    <property type="project" value="InterPro"/>
</dbReference>
<dbReference type="Pfam" id="PF12752">
    <property type="entry name" value="SUZ"/>
    <property type="match status" value="1"/>
</dbReference>
<feature type="region of interest" description="Disordered" evidence="1">
    <location>
        <begin position="383"/>
        <end position="448"/>
    </location>
</feature>
<dbReference type="InterPro" id="IPR024771">
    <property type="entry name" value="SUZ"/>
</dbReference>
<feature type="compositionally biased region" description="Low complexity" evidence="1">
    <location>
        <begin position="20"/>
        <end position="41"/>
    </location>
</feature>
<dbReference type="Proteomes" id="UP000759537">
    <property type="component" value="Unassembled WGS sequence"/>
</dbReference>
<dbReference type="InterPro" id="IPR036867">
    <property type="entry name" value="R3H_dom_sf"/>
</dbReference>
<feature type="region of interest" description="Disordered" evidence="1">
    <location>
        <begin position="593"/>
        <end position="769"/>
    </location>
</feature>
<dbReference type="EMBL" id="WHVB01000009">
    <property type="protein sequence ID" value="KAF8479580.1"/>
    <property type="molecule type" value="Genomic_DNA"/>
</dbReference>
<feature type="compositionally biased region" description="Basic and acidic residues" evidence="1">
    <location>
        <begin position="712"/>
        <end position="724"/>
    </location>
</feature>
<feature type="region of interest" description="Disordered" evidence="1">
    <location>
        <begin position="262"/>
        <end position="356"/>
    </location>
</feature>
<feature type="compositionally biased region" description="Polar residues" evidence="1">
    <location>
        <begin position="429"/>
        <end position="442"/>
    </location>
</feature>
<dbReference type="InterPro" id="IPR051937">
    <property type="entry name" value="R3H_domain_containing"/>
</dbReference>
<feature type="compositionally biased region" description="Low complexity" evidence="1">
    <location>
        <begin position="626"/>
        <end position="641"/>
    </location>
</feature>
<dbReference type="OrthoDB" id="278430at2759"/>
<feature type="compositionally biased region" description="Low complexity" evidence="1">
    <location>
        <begin position="343"/>
        <end position="353"/>
    </location>
</feature>
<evidence type="ECO:0000313" key="4">
    <source>
        <dbReference type="Proteomes" id="UP000759537"/>
    </source>
</evidence>
<dbReference type="AlphaFoldDB" id="A0A9P5T8A7"/>
<keyword evidence="4" id="KW-1185">Reference proteome</keyword>
<accession>A0A9P5T8A7</accession>
<reference evidence="3" key="1">
    <citation type="submission" date="2019-10" db="EMBL/GenBank/DDBJ databases">
        <authorList>
            <consortium name="DOE Joint Genome Institute"/>
            <person name="Kuo A."/>
            <person name="Miyauchi S."/>
            <person name="Kiss E."/>
            <person name="Drula E."/>
            <person name="Kohler A."/>
            <person name="Sanchez-Garcia M."/>
            <person name="Andreopoulos B."/>
            <person name="Barry K.W."/>
            <person name="Bonito G."/>
            <person name="Buee M."/>
            <person name="Carver A."/>
            <person name="Chen C."/>
            <person name="Cichocki N."/>
            <person name="Clum A."/>
            <person name="Culley D."/>
            <person name="Crous P.W."/>
            <person name="Fauchery L."/>
            <person name="Girlanda M."/>
            <person name="Hayes R."/>
            <person name="Keri Z."/>
            <person name="LaButti K."/>
            <person name="Lipzen A."/>
            <person name="Lombard V."/>
            <person name="Magnuson J."/>
            <person name="Maillard F."/>
            <person name="Morin E."/>
            <person name="Murat C."/>
            <person name="Nolan M."/>
            <person name="Ohm R."/>
            <person name="Pangilinan J."/>
            <person name="Pereira M."/>
            <person name="Perotto S."/>
            <person name="Peter M."/>
            <person name="Riley R."/>
            <person name="Sitrit Y."/>
            <person name="Stielow B."/>
            <person name="Szollosi G."/>
            <person name="Zifcakova L."/>
            <person name="Stursova M."/>
            <person name="Spatafora J.W."/>
            <person name="Tedersoo L."/>
            <person name="Vaario L.-M."/>
            <person name="Yamada A."/>
            <person name="Yan M."/>
            <person name="Wang P."/>
            <person name="Xu J."/>
            <person name="Bruns T."/>
            <person name="Baldrian P."/>
            <person name="Vilgalys R."/>
            <person name="Henrissat B."/>
            <person name="Grigoriev I.V."/>
            <person name="Hibbett D."/>
            <person name="Nagy L.G."/>
            <person name="Martin F.M."/>
        </authorList>
    </citation>
    <scope>NUCLEOTIDE SEQUENCE</scope>
    <source>
        <strain evidence="3">Prilba</strain>
    </source>
</reference>
<dbReference type="PANTHER" id="PTHR15672:SF8">
    <property type="entry name" value="PROTEIN ENCORE"/>
    <property type="match status" value="1"/>
</dbReference>
<feature type="compositionally biased region" description="Low complexity" evidence="1">
    <location>
        <begin position="749"/>
        <end position="765"/>
    </location>
</feature>
<feature type="compositionally biased region" description="Low complexity" evidence="1">
    <location>
        <begin position="323"/>
        <end position="334"/>
    </location>
</feature>
<organism evidence="3 4">
    <name type="scientific">Russula ochroleuca</name>
    <dbReference type="NCBI Taxonomy" id="152965"/>
    <lineage>
        <taxon>Eukaryota</taxon>
        <taxon>Fungi</taxon>
        <taxon>Dikarya</taxon>
        <taxon>Basidiomycota</taxon>
        <taxon>Agaricomycotina</taxon>
        <taxon>Agaricomycetes</taxon>
        <taxon>Russulales</taxon>
        <taxon>Russulaceae</taxon>
        <taxon>Russula</taxon>
    </lineage>
</organism>
<feature type="compositionally biased region" description="Acidic residues" evidence="1">
    <location>
        <begin position="208"/>
        <end position="217"/>
    </location>
</feature>
<reference evidence="3" key="2">
    <citation type="journal article" date="2020" name="Nat. Commun.">
        <title>Large-scale genome sequencing of mycorrhizal fungi provides insights into the early evolution of symbiotic traits.</title>
        <authorList>
            <person name="Miyauchi S."/>
            <person name="Kiss E."/>
            <person name="Kuo A."/>
            <person name="Drula E."/>
            <person name="Kohler A."/>
            <person name="Sanchez-Garcia M."/>
            <person name="Morin E."/>
            <person name="Andreopoulos B."/>
            <person name="Barry K.W."/>
            <person name="Bonito G."/>
            <person name="Buee M."/>
            <person name="Carver A."/>
            <person name="Chen C."/>
            <person name="Cichocki N."/>
            <person name="Clum A."/>
            <person name="Culley D."/>
            <person name="Crous P.W."/>
            <person name="Fauchery L."/>
            <person name="Girlanda M."/>
            <person name="Hayes R.D."/>
            <person name="Keri Z."/>
            <person name="LaButti K."/>
            <person name="Lipzen A."/>
            <person name="Lombard V."/>
            <person name="Magnuson J."/>
            <person name="Maillard F."/>
            <person name="Murat C."/>
            <person name="Nolan M."/>
            <person name="Ohm R.A."/>
            <person name="Pangilinan J."/>
            <person name="Pereira M.F."/>
            <person name="Perotto S."/>
            <person name="Peter M."/>
            <person name="Pfister S."/>
            <person name="Riley R."/>
            <person name="Sitrit Y."/>
            <person name="Stielow J.B."/>
            <person name="Szollosi G."/>
            <person name="Zifcakova L."/>
            <person name="Stursova M."/>
            <person name="Spatafora J.W."/>
            <person name="Tedersoo L."/>
            <person name="Vaario L.M."/>
            <person name="Yamada A."/>
            <person name="Yan M."/>
            <person name="Wang P."/>
            <person name="Xu J."/>
            <person name="Bruns T."/>
            <person name="Baldrian P."/>
            <person name="Vilgalys R."/>
            <person name="Dunand C."/>
            <person name="Henrissat B."/>
            <person name="Grigoriev I.V."/>
            <person name="Hibbett D."/>
            <person name="Nagy L.G."/>
            <person name="Martin F.M."/>
        </authorList>
    </citation>
    <scope>NUCLEOTIDE SEQUENCE</scope>
    <source>
        <strain evidence="3">Prilba</strain>
    </source>
</reference>
<feature type="region of interest" description="Disordered" evidence="1">
    <location>
        <begin position="20"/>
        <end position="42"/>
    </location>
</feature>
<dbReference type="PROSITE" id="PS51673">
    <property type="entry name" value="SUZ"/>
    <property type="match status" value="1"/>
</dbReference>
<feature type="compositionally biased region" description="Low complexity" evidence="1">
    <location>
        <begin position="269"/>
        <end position="284"/>
    </location>
</feature>
<dbReference type="Gene3D" id="3.30.1370.50">
    <property type="entry name" value="R3H-like domain"/>
    <property type="match status" value="1"/>
</dbReference>
<name>A0A9P5T8A7_9AGAM</name>
<proteinExistence type="predicted"/>
<feature type="domain" description="SUZ" evidence="2">
    <location>
        <begin position="163"/>
        <end position="258"/>
    </location>
</feature>
<evidence type="ECO:0000313" key="3">
    <source>
        <dbReference type="EMBL" id="KAF8479580.1"/>
    </source>
</evidence>
<sequence>MSLEASTRTVSITVLSSKLSSSSSSLPADATRSSSLTTTLSPQAEPFTMPTVLSSFPITDIQVPSPFLASSPTPAETDNKIEDQIEADPSIIEALKSKERLFVLRVGEDMERIINECKGRIEIPTATSYQRLLVHRCSTYYKVIPESDASSKSIWISYSLESRIPSKRISELVPVEQTKQPAIKIMSRTVQDRIRAQSQSRTGSVNGEDAESSDVEPSEAGSLGGRSSAPIRLKKGLTLEEREAAYIEARSRIFLDFEKKAKEKDNDMSASSSTFSLVSGSASTSGGGSSSAGDIDDSISTAPTESEFSGPVVRDTKGERRNGSGANSAGSSRSMLPHKHPSSSRGSRAPSPSLTYASIYDPASNAVPYDASQAPAMQQPYPQQFMYHYPPPPQEQGPGQGFVPPLPYYSYGYPQLPPMPPLPPPPHHASNSDLPGHTSDQTPGLFLPHAHPQQMMYMTPYSWGPNSAPGPPASLSGAPSLPPPHPSQYSFVPPSTPQYGGYNMPPYFPPMGPMHTPAQGQQPLPQPPHPAGMSHLPQGNDLGIRVMPPITMNNDHVDPRGRKRGNSRNGGGSLSHGPMFGYPFGVSGGSSPIENNANIVGPRLNNAMRRTSGTSNGSRTPGDEASSVASSTSSSSRTTSSQHPLPPRPDWAVGLKPNPTLHPTRPSGRNGGPRNHSTNAPGVLLQPADFPPLGGARTIPVPTGVWTSGAGKAREPGAGVHRDSGSNAGPEGMERTPSKGQGLTPGLRVPRVVSAPPSTSVPVSSEDTCIPDLTDGVNALALNKEQS</sequence>
<dbReference type="PANTHER" id="PTHR15672">
    <property type="entry name" value="CAMP-REGULATED PHOSPHOPROTEIN 21 RELATED R3H DOMAIN CONTAINING PROTEIN"/>
    <property type="match status" value="1"/>
</dbReference>
<evidence type="ECO:0000259" key="2">
    <source>
        <dbReference type="PROSITE" id="PS51673"/>
    </source>
</evidence>
<feature type="compositionally biased region" description="Polar residues" evidence="1">
    <location>
        <begin position="196"/>
        <end position="205"/>
    </location>
</feature>
<feature type="region of interest" description="Disordered" evidence="1">
    <location>
        <begin position="512"/>
        <end position="576"/>
    </location>
</feature>
<dbReference type="SUPFAM" id="SSF82708">
    <property type="entry name" value="R3H domain"/>
    <property type="match status" value="1"/>
</dbReference>
<feature type="compositionally biased region" description="Polar residues" evidence="1">
    <location>
        <begin position="608"/>
        <end position="619"/>
    </location>
</feature>
<gene>
    <name evidence="3" type="ORF">DFH94DRAFT_744560</name>
</gene>
<feature type="region of interest" description="Disordered" evidence="1">
    <location>
        <begin position="184"/>
        <end position="229"/>
    </location>
</feature>
<protein>
    <recommendedName>
        <fullName evidence="2">SUZ domain-containing protein</fullName>
    </recommendedName>
</protein>